<dbReference type="InterPro" id="IPR001179">
    <property type="entry name" value="PPIase_FKBP_dom"/>
</dbReference>
<evidence type="ECO:0000256" key="6">
    <source>
        <dbReference type="ARBA" id="ARBA00023235"/>
    </source>
</evidence>
<dbReference type="Pfam" id="PF00254">
    <property type="entry name" value="FKBP_C"/>
    <property type="match status" value="1"/>
</dbReference>
<dbReference type="EC" id="5.2.1.8" evidence="7"/>
<dbReference type="PANTHER" id="PTHR43811">
    <property type="entry name" value="FKBP-TYPE PEPTIDYL-PROLYL CIS-TRANS ISOMERASE FKPA"/>
    <property type="match status" value="1"/>
</dbReference>
<dbReference type="OrthoDB" id="77911at2759"/>
<dbReference type="FunFam" id="3.10.50.40:FF:000006">
    <property type="entry name" value="Peptidyl-prolyl cis-trans isomerase"/>
    <property type="match status" value="1"/>
</dbReference>
<evidence type="ECO:0000313" key="10">
    <source>
        <dbReference type="EMBL" id="KAF4635490.1"/>
    </source>
</evidence>
<feature type="domain" description="PPIase FKBP-type" evidence="9">
    <location>
        <begin position="416"/>
        <end position="502"/>
    </location>
</feature>
<feature type="compositionally biased region" description="Basic and acidic residues" evidence="8">
    <location>
        <begin position="317"/>
        <end position="327"/>
    </location>
</feature>
<keyword evidence="6 7" id="KW-0413">Isomerase</keyword>
<protein>
    <recommendedName>
        <fullName evidence="7">peptidylprolyl isomerase</fullName>
        <ecNumber evidence="7">5.2.1.8</ecNumber>
    </recommendedName>
</protein>
<evidence type="ECO:0000256" key="8">
    <source>
        <dbReference type="SAM" id="MobiDB-lite"/>
    </source>
</evidence>
<sequence>MPLLPVALFGLEVPCGDLLVPATPDFPATFRITMAAIDPSEPAQLQDGPNGTSRPRATLKLIRRSKDSEEDDDSEEYMRELLAQSDSDSEEETEENGGPSDPSKSKKARKQAALEQLMESIKNGESDEEMEDVANGTNGTKVVAKKGKAKATSDDEEDSEDDSDDGEELEVEEFVLCTLDPEKNYQQTLDITVAEDEQVYFKVSGTHTIYLTGNYVIPDDDGHNHHHEVYDSDDDEEDEDYDLSPDEDELELEMDDDESDELDMLENPRITEVESDVEEAPKLVAKTEKSEKKGKNKRSADQLEEGTSLDDLMAKSLKPETAEEPKLSKKQLKKLKKNNGESAPAKTEDKAADAKEKSDKKVQFAKNLEQGPTGSAEKTKPDVKEGEVKTAVGVKVVQGVKIDDKKIGKGPACKKGDRVGMRYIGKLVDGKVFDSNKSGKPFSFKLGKGEVIKGWDIGVAGMSVGGERRLTIPANLAYGGKAQPGIPGNSTLVFDVKLLEIK</sequence>
<gene>
    <name evidence="10" type="ORF">G7Y89_g2597</name>
</gene>
<comment type="similarity">
    <text evidence="3">Belongs to the FKBP-type PPIase family. FKBP3/4 subfamily.</text>
</comment>
<feature type="compositionally biased region" description="Acidic residues" evidence="8">
    <location>
        <begin position="231"/>
        <end position="264"/>
    </location>
</feature>
<dbReference type="EMBL" id="JAAMPI010000116">
    <property type="protein sequence ID" value="KAF4635490.1"/>
    <property type="molecule type" value="Genomic_DNA"/>
</dbReference>
<comment type="function">
    <text evidence="2">PPIase that acts as a histone chaperone. Histone proline isomerase that increases the rate of cis-trans isomerization at prolines on the histone H3 N-terminal tail. Proline isomerization influences H3 methylation thereby regulating gene expression.</text>
</comment>
<accession>A0A8H4W8H1</accession>
<feature type="compositionally biased region" description="Basic residues" evidence="8">
    <location>
        <begin position="328"/>
        <end position="337"/>
    </location>
</feature>
<keyword evidence="5 7" id="KW-0697">Rotamase</keyword>
<dbReference type="InterPro" id="IPR046357">
    <property type="entry name" value="PPIase_dom_sf"/>
</dbReference>
<feature type="region of interest" description="Disordered" evidence="8">
    <location>
        <begin position="214"/>
        <end position="386"/>
    </location>
</feature>
<comment type="catalytic activity">
    <reaction evidence="1 7">
        <text>[protein]-peptidylproline (omega=180) = [protein]-peptidylproline (omega=0)</text>
        <dbReference type="Rhea" id="RHEA:16237"/>
        <dbReference type="Rhea" id="RHEA-COMP:10747"/>
        <dbReference type="Rhea" id="RHEA-COMP:10748"/>
        <dbReference type="ChEBI" id="CHEBI:83833"/>
        <dbReference type="ChEBI" id="CHEBI:83834"/>
        <dbReference type="EC" id="5.2.1.8"/>
    </reaction>
</comment>
<dbReference type="PANTHER" id="PTHR43811:SF19">
    <property type="entry name" value="39 KDA FK506-BINDING NUCLEAR PROTEIN"/>
    <property type="match status" value="1"/>
</dbReference>
<proteinExistence type="inferred from homology"/>
<comment type="caution">
    <text evidence="10">The sequence shown here is derived from an EMBL/GenBank/DDBJ whole genome shotgun (WGS) entry which is preliminary data.</text>
</comment>
<evidence type="ECO:0000256" key="1">
    <source>
        <dbReference type="ARBA" id="ARBA00000971"/>
    </source>
</evidence>
<feature type="compositionally biased region" description="Basic and acidic residues" evidence="8">
    <location>
        <begin position="377"/>
        <end position="386"/>
    </location>
</feature>
<organism evidence="10 11">
    <name type="scientific">Cudoniella acicularis</name>
    <dbReference type="NCBI Taxonomy" id="354080"/>
    <lineage>
        <taxon>Eukaryota</taxon>
        <taxon>Fungi</taxon>
        <taxon>Dikarya</taxon>
        <taxon>Ascomycota</taxon>
        <taxon>Pezizomycotina</taxon>
        <taxon>Leotiomycetes</taxon>
        <taxon>Helotiales</taxon>
        <taxon>Tricladiaceae</taxon>
        <taxon>Cudoniella</taxon>
    </lineage>
</organism>
<dbReference type="SUPFAM" id="SSF54534">
    <property type="entry name" value="FKBP-like"/>
    <property type="match status" value="1"/>
</dbReference>
<dbReference type="InterPro" id="IPR023566">
    <property type="entry name" value="PPIase_Fpr3/Fpr4-like"/>
</dbReference>
<feature type="compositionally biased region" description="Basic and acidic residues" evidence="8">
    <location>
        <begin position="346"/>
        <end position="362"/>
    </location>
</feature>
<dbReference type="GO" id="GO:0003755">
    <property type="term" value="F:peptidyl-prolyl cis-trans isomerase activity"/>
    <property type="evidence" value="ECO:0007669"/>
    <property type="project" value="UniProtKB-KW"/>
</dbReference>
<evidence type="ECO:0000256" key="4">
    <source>
        <dbReference type="ARBA" id="ARBA00011865"/>
    </source>
</evidence>
<feature type="compositionally biased region" description="Basic and acidic residues" evidence="8">
    <location>
        <begin position="279"/>
        <end position="301"/>
    </location>
</feature>
<dbReference type="InterPro" id="IPR041232">
    <property type="entry name" value="NPL"/>
</dbReference>
<dbReference type="GO" id="GO:0000785">
    <property type="term" value="C:chromatin"/>
    <property type="evidence" value="ECO:0007669"/>
    <property type="project" value="TreeGrafter"/>
</dbReference>
<evidence type="ECO:0000313" key="11">
    <source>
        <dbReference type="Proteomes" id="UP000566819"/>
    </source>
</evidence>
<name>A0A8H4W8H1_9HELO</name>
<reference evidence="10 11" key="1">
    <citation type="submission" date="2020-03" db="EMBL/GenBank/DDBJ databases">
        <title>Draft Genome Sequence of Cudoniella acicularis.</title>
        <authorList>
            <person name="Buettner E."/>
            <person name="Kellner H."/>
        </authorList>
    </citation>
    <scope>NUCLEOTIDE SEQUENCE [LARGE SCALE GENOMIC DNA]</scope>
    <source>
        <strain evidence="10 11">DSM 108380</strain>
    </source>
</reference>
<dbReference type="Gene3D" id="3.10.50.40">
    <property type="match status" value="1"/>
</dbReference>
<dbReference type="AlphaFoldDB" id="A0A8H4W8H1"/>
<feature type="compositionally biased region" description="Basic and acidic residues" evidence="8">
    <location>
        <begin position="220"/>
        <end position="230"/>
    </location>
</feature>
<evidence type="ECO:0000256" key="2">
    <source>
        <dbReference type="ARBA" id="ARBA00002221"/>
    </source>
</evidence>
<evidence type="ECO:0000256" key="3">
    <source>
        <dbReference type="ARBA" id="ARBA00007838"/>
    </source>
</evidence>
<keyword evidence="11" id="KW-1185">Reference proteome</keyword>
<dbReference type="Gene3D" id="2.60.120.340">
    <property type="entry name" value="Nucleoplasmin core domain"/>
    <property type="match status" value="1"/>
</dbReference>
<dbReference type="GO" id="GO:0005730">
    <property type="term" value="C:nucleolus"/>
    <property type="evidence" value="ECO:0007669"/>
    <property type="project" value="TreeGrafter"/>
</dbReference>
<dbReference type="Proteomes" id="UP000566819">
    <property type="component" value="Unassembled WGS sequence"/>
</dbReference>
<dbReference type="PROSITE" id="PS50059">
    <property type="entry name" value="FKBP_PPIASE"/>
    <property type="match status" value="1"/>
</dbReference>
<evidence type="ECO:0000256" key="5">
    <source>
        <dbReference type="ARBA" id="ARBA00023110"/>
    </source>
</evidence>
<evidence type="ECO:0000256" key="7">
    <source>
        <dbReference type="PROSITE-ProRule" id="PRU00277"/>
    </source>
</evidence>
<comment type="subunit">
    <text evidence="4">Binds to histones H3 and H4.</text>
</comment>
<evidence type="ECO:0000259" key="9">
    <source>
        <dbReference type="PROSITE" id="PS50059"/>
    </source>
</evidence>
<dbReference type="Pfam" id="PF17800">
    <property type="entry name" value="NPL"/>
    <property type="match status" value="1"/>
</dbReference>
<dbReference type="PIRSF" id="PIRSF001473">
    <property type="entry name" value="FK506-bp_FPR3"/>
    <property type="match status" value="1"/>
</dbReference>
<feature type="region of interest" description="Disordered" evidence="8">
    <location>
        <begin position="40"/>
        <end position="170"/>
    </location>
</feature>
<feature type="compositionally biased region" description="Acidic residues" evidence="8">
    <location>
        <begin position="154"/>
        <end position="170"/>
    </location>
</feature>